<evidence type="ECO:0000313" key="2">
    <source>
        <dbReference type="EMBL" id="PNX84454.1"/>
    </source>
</evidence>
<dbReference type="InterPro" id="IPR036397">
    <property type="entry name" value="RNaseH_sf"/>
</dbReference>
<evidence type="ECO:0000313" key="3">
    <source>
        <dbReference type="Proteomes" id="UP000236291"/>
    </source>
</evidence>
<dbReference type="GO" id="GO:0003676">
    <property type="term" value="F:nucleic acid binding"/>
    <property type="evidence" value="ECO:0007669"/>
    <property type="project" value="InterPro"/>
</dbReference>
<organism evidence="2 3">
    <name type="scientific">Trifolium pratense</name>
    <name type="common">Red clover</name>
    <dbReference type="NCBI Taxonomy" id="57577"/>
    <lineage>
        <taxon>Eukaryota</taxon>
        <taxon>Viridiplantae</taxon>
        <taxon>Streptophyta</taxon>
        <taxon>Embryophyta</taxon>
        <taxon>Tracheophyta</taxon>
        <taxon>Spermatophyta</taxon>
        <taxon>Magnoliopsida</taxon>
        <taxon>eudicotyledons</taxon>
        <taxon>Gunneridae</taxon>
        <taxon>Pentapetalae</taxon>
        <taxon>rosids</taxon>
        <taxon>fabids</taxon>
        <taxon>Fabales</taxon>
        <taxon>Fabaceae</taxon>
        <taxon>Papilionoideae</taxon>
        <taxon>50 kb inversion clade</taxon>
        <taxon>NPAAA clade</taxon>
        <taxon>Hologalegina</taxon>
        <taxon>IRL clade</taxon>
        <taxon>Trifolieae</taxon>
        <taxon>Trifolium</taxon>
    </lineage>
</organism>
<dbReference type="Proteomes" id="UP000236291">
    <property type="component" value="Unassembled WGS sequence"/>
</dbReference>
<dbReference type="Gene3D" id="3.30.420.10">
    <property type="entry name" value="Ribonuclease H-like superfamily/Ribonuclease H"/>
    <property type="match status" value="2"/>
</dbReference>
<name>A0A2K3M104_TRIPR</name>
<evidence type="ECO:0008006" key="4">
    <source>
        <dbReference type="Google" id="ProtNLM"/>
    </source>
</evidence>
<feature type="non-terminal residue" evidence="2">
    <location>
        <position position="1"/>
    </location>
</feature>
<sequence length="273" mass="32094">RTQATKLLGYDFEIVYKQGKLNRGADVLSRVSDGGVLSSMVYYSKWDQEQQWREEVERDEKLQKINSEVQQDPNARPGYVYKQGILLYEGRQKYLATSPGGLLQPLPIPDRVWEDVSIDFITGLPKSKCKGYEAILVVVDRLSKYSHFIPLKHPYTARIIAEVFREILSSCLETYLRCFISDQPKTWVAWVHWAEYWFNTTFHSSTEKTPFEIIYYGRGPPVMTRWLQGEVRVEAVQRDLLDRDEALRQLKDQLVKAQERMKNQADRKRTEYR</sequence>
<gene>
    <name evidence="2" type="ORF">L195_g040515</name>
</gene>
<protein>
    <recommendedName>
        <fullName evidence="4">Integrase catalytic domain-containing protein</fullName>
    </recommendedName>
</protein>
<reference evidence="2 3" key="2">
    <citation type="journal article" date="2017" name="Front. Plant Sci.">
        <title>Gene Classification and Mining of Molecular Markers Useful in Red Clover (Trifolium pratense) Breeding.</title>
        <authorList>
            <person name="Istvanek J."/>
            <person name="Dluhosova J."/>
            <person name="Dluhos P."/>
            <person name="Patkova L."/>
            <person name="Nedelnik J."/>
            <person name="Repkova J."/>
        </authorList>
    </citation>
    <scope>NUCLEOTIDE SEQUENCE [LARGE SCALE GENOMIC DNA]</scope>
    <source>
        <strain evidence="3">cv. Tatra</strain>
        <tissue evidence="2">Young leaves</tissue>
    </source>
</reference>
<proteinExistence type="predicted"/>
<feature type="coiled-coil region" evidence="1">
    <location>
        <begin position="233"/>
        <end position="271"/>
    </location>
</feature>
<dbReference type="InterPro" id="IPR012337">
    <property type="entry name" value="RNaseH-like_sf"/>
</dbReference>
<accession>A0A2K3M104</accession>
<dbReference type="AlphaFoldDB" id="A0A2K3M104"/>
<keyword evidence="1" id="KW-0175">Coiled coil</keyword>
<dbReference type="EMBL" id="ASHM01046384">
    <property type="protein sequence ID" value="PNX84454.1"/>
    <property type="molecule type" value="Genomic_DNA"/>
</dbReference>
<dbReference type="STRING" id="57577.A0A2K3M104"/>
<dbReference type="PANTHER" id="PTHR45835:SF99">
    <property type="entry name" value="CHROMO DOMAIN-CONTAINING PROTEIN-RELATED"/>
    <property type="match status" value="1"/>
</dbReference>
<comment type="caution">
    <text evidence="2">The sequence shown here is derived from an EMBL/GenBank/DDBJ whole genome shotgun (WGS) entry which is preliminary data.</text>
</comment>
<dbReference type="SUPFAM" id="SSF53098">
    <property type="entry name" value="Ribonuclease H-like"/>
    <property type="match status" value="1"/>
</dbReference>
<reference evidence="2 3" key="1">
    <citation type="journal article" date="2014" name="Am. J. Bot.">
        <title>Genome assembly and annotation for red clover (Trifolium pratense; Fabaceae).</title>
        <authorList>
            <person name="Istvanek J."/>
            <person name="Jaros M."/>
            <person name="Krenek A."/>
            <person name="Repkova J."/>
        </authorList>
    </citation>
    <scope>NUCLEOTIDE SEQUENCE [LARGE SCALE GENOMIC DNA]</scope>
    <source>
        <strain evidence="3">cv. Tatra</strain>
        <tissue evidence="2">Young leaves</tissue>
    </source>
</reference>
<evidence type="ECO:0000256" key="1">
    <source>
        <dbReference type="SAM" id="Coils"/>
    </source>
</evidence>
<dbReference type="PANTHER" id="PTHR45835">
    <property type="entry name" value="YALI0A06105P"/>
    <property type="match status" value="1"/>
</dbReference>